<feature type="domain" description="HTH cro/C1-type" evidence="3">
    <location>
        <begin position="7"/>
        <end position="59"/>
    </location>
</feature>
<dbReference type="SUPFAM" id="SSF47413">
    <property type="entry name" value="lambda repressor-like DNA-binding domains"/>
    <property type="match status" value="1"/>
</dbReference>
<protein>
    <submittedName>
        <fullName evidence="4">Helix-turn-helix transcriptional regulator</fullName>
    </submittedName>
</protein>
<dbReference type="PANTHER" id="PTHR46797:SF1">
    <property type="entry name" value="METHYLPHOSPHONATE SYNTHASE"/>
    <property type="match status" value="1"/>
</dbReference>
<dbReference type="GO" id="GO:0003700">
    <property type="term" value="F:DNA-binding transcription factor activity"/>
    <property type="evidence" value="ECO:0007669"/>
    <property type="project" value="TreeGrafter"/>
</dbReference>
<dbReference type="AlphaFoldDB" id="A0AAE5CD16"/>
<dbReference type="CDD" id="cd00093">
    <property type="entry name" value="HTH_XRE"/>
    <property type="match status" value="1"/>
</dbReference>
<dbReference type="PROSITE" id="PS50943">
    <property type="entry name" value="HTH_CROC1"/>
    <property type="match status" value="1"/>
</dbReference>
<proteinExistence type="predicted"/>
<dbReference type="Proteomes" id="UP000702544">
    <property type="component" value="Unassembled WGS sequence"/>
</dbReference>
<sequence>MGDRVCRLRKARNLTVGKLADLARVHRNTLSRIENNRSSPDDDTVASLASALGVTPAFLREGASAQPAEGEEMRIAAKWMRVKADELEAEANQPHPYLGSQALEATEPEGRDGEEPDGDENDNG</sequence>
<accession>A0AAE5CD16</accession>
<keyword evidence="1" id="KW-0238">DNA-binding</keyword>
<evidence type="ECO:0000313" key="4">
    <source>
        <dbReference type="EMBL" id="NIR76803.1"/>
    </source>
</evidence>
<feature type="region of interest" description="Disordered" evidence="2">
    <location>
        <begin position="86"/>
        <end position="124"/>
    </location>
</feature>
<dbReference type="InterPro" id="IPR010982">
    <property type="entry name" value="Lambda_DNA-bd_dom_sf"/>
</dbReference>
<dbReference type="InterPro" id="IPR050807">
    <property type="entry name" value="TransReg_Diox_bact_type"/>
</dbReference>
<gene>
    <name evidence="4" type="ORF">GWO12_17135</name>
</gene>
<dbReference type="Pfam" id="PF01381">
    <property type="entry name" value="HTH_3"/>
    <property type="match status" value="1"/>
</dbReference>
<dbReference type="PANTHER" id="PTHR46797">
    <property type="entry name" value="HTH-TYPE TRANSCRIPTIONAL REGULATOR"/>
    <property type="match status" value="1"/>
</dbReference>
<evidence type="ECO:0000259" key="3">
    <source>
        <dbReference type="PROSITE" id="PS50943"/>
    </source>
</evidence>
<dbReference type="GO" id="GO:0003677">
    <property type="term" value="F:DNA binding"/>
    <property type="evidence" value="ECO:0007669"/>
    <property type="project" value="UniProtKB-KW"/>
</dbReference>
<dbReference type="InterPro" id="IPR001387">
    <property type="entry name" value="Cro/C1-type_HTH"/>
</dbReference>
<comment type="caution">
    <text evidence="4">The sequence shown here is derived from an EMBL/GenBank/DDBJ whole genome shotgun (WGS) entry which is preliminary data.</text>
</comment>
<evidence type="ECO:0000256" key="2">
    <source>
        <dbReference type="SAM" id="MobiDB-lite"/>
    </source>
</evidence>
<reference evidence="4 5" key="1">
    <citation type="submission" date="2020-01" db="EMBL/GenBank/DDBJ databases">
        <title>Genomes assembled from Gulf of Kutch pelagic sediment metagenomes.</title>
        <authorList>
            <person name="Chandrashekar M."/>
            <person name="Mahajan M.S."/>
            <person name="Dave K.J."/>
            <person name="Vatsa P."/>
            <person name="Nathani N.M."/>
        </authorList>
    </citation>
    <scope>NUCLEOTIDE SEQUENCE [LARGE SCALE GENOMIC DNA]</scope>
    <source>
        <strain evidence="4">KS3-K002</strain>
    </source>
</reference>
<evidence type="ECO:0000256" key="1">
    <source>
        <dbReference type="ARBA" id="ARBA00023125"/>
    </source>
</evidence>
<dbReference type="Gene3D" id="1.10.260.40">
    <property type="entry name" value="lambda repressor-like DNA-binding domains"/>
    <property type="match status" value="1"/>
</dbReference>
<dbReference type="GO" id="GO:0005829">
    <property type="term" value="C:cytosol"/>
    <property type="evidence" value="ECO:0007669"/>
    <property type="project" value="TreeGrafter"/>
</dbReference>
<dbReference type="EMBL" id="JAACAK010000148">
    <property type="protein sequence ID" value="NIR76803.1"/>
    <property type="molecule type" value="Genomic_DNA"/>
</dbReference>
<name>A0AAE5CD16_9BACT</name>
<organism evidence="4 5">
    <name type="scientific">Candidatus Kutchimonas denitrificans</name>
    <dbReference type="NCBI Taxonomy" id="3056748"/>
    <lineage>
        <taxon>Bacteria</taxon>
        <taxon>Pseudomonadati</taxon>
        <taxon>Gemmatimonadota</taxon>
        <taxon>Gemmatimonadia</taxon>
        <taxon>Candidatus Palauibacterales</taxon>
        <taxon>Candidatus Palauibacteraceae</taxon>
        <taxon>Candidatus Kutchimonas</taxon>
    </lineage>
</organism>
<evidence type="ECO:0000313" key="5">
    <source>
        <dbReference type="Proteomes" id="UP000702544"/>
    </source>
</evidence>
<feature type="compositionally biased region" description="Acidic residues" evidence="2">
    <location>
        <begin position="114"/>
        <end position="124"/>
    </location>
</feature>
<dbReference type="SMART" id="SM00530">
    <property type="entry name" value="HTH_XRE"/>
    <property type="match status" value="1"/>
</dbReference>